<proteinExistence type="predicted"/>
<name>A0A821ZV96_9BILA</name>
<accession>A0A821ZV96</accession>
<feature type="non-terminal residue" evidence="1">
    <location>
        <position position="39"/>
    </location>
</feature>
<gene>
    <name evidence="1" type="ORF">UJA718_LOCUS49759</name>
</gene>
<evidence type="ECO:0000313" key="2">
    <source>
        <dbReference type="Proteomes" id="UP000663873"/>
    </source>
</evidence>
<dbReference type="Proteomes" id="UP000663873">
    <property type="component" value="Unassembled WGS sequence"/>
</dbReference>
<evidence type="ECO:0000313" key="1">
    <source>
        <dbReference type="EMBL" id="CAF4989810.1"/>
    </source>
</evidence>
<dbReference type="EMBL" id="CAJOBP010106191">
    <property type="protein sequence ID" value="CAF4989810.1"/>
    <property type="molecule type" value="Genomic_DNA"/>
</dbReference>
<sequence length="39" mass="4558">MVEPSHAIAKNIRDKEVNATIWIEKSISINRRGDFFWGQ</sequence>
<organism evidence="1 2">
    <name type="scientific">Rotaria socialis</name>
    <dbReference type="NCBI Taxonomy" id="392032"/>
    <lineage>
        <taxon>Eukaryota</taxon>
        <taxon>Metazoa</taxon>
        <taxon>Spiralia</taxon>
        <taxon>Gnathifera</taxon>
        <taxon>Rotifera</taxon>
        <taxon>Eurotatoria</taxon>
        <taxon>Bdelloidea</taxon>
        <taxon>Philodinida</taxon>
        <taxon>Philodinidae</taxon>
        <taxon>Rotaria</taxon>
    </lineage>
</organism>
<keyword evidence="2" id="KW-1185">Reference proteome</keyword>
<dbReference type="AlphaFoldDB" id="A0A821ZV96"/>
<comment type="caution">
    <text evidence="1">The sequence shown here is derived from an EMBL/GenBank/DDBJ whole genome shotgun (WGS) entry which is preliminary data.</text>
</comment>
<reference evidence="1" key="1">
    <citation type="submission" date="2021-02" db="EMBL/GenBank/DDBJ databases">
        <authorList>
            <person name="Nowell W R."/>
        </authorList>
    </citation>
    <scope>NUCLEOTIDE SEQUENCE</scope>
</reference>
<protein>
    <submittedName>
        <fullName evidence="1">Uncharacterized protein</fullName>
    </submittedName>
</protein>